<keyword evidence="2" id="KW-1185">Reference proteome</keyword>
<sequence>MAALGLRPDCALALARAVPCLHPGRFPVFARAAPWFSPRGRPGLHPDCLPGFVPGRVLAFTRTVSRLPARARLGFTRGRVFRRPAAFRRSGRAPRPVSRPAQV</sequence>
<organism evidence="1 2">
    <name type="scientific">Streptomyces cacaoi</name>
    <dbReference type="NCBI Taxonomy" id="1898"/>
    <lineage>
        <taxon>Bacteria</taxon>
        <taxon>Bacillati</taxon>
        <taxon>Actinomycetota</taxon>
        <taxon>Actinomycetes</taxon>
        <taxon>Kitasatosporales</taxon>
        <taxon>Streptomycetaceae</taxon>
        <taxon>Streptomyces</taxon>
    </lineage>
</organism>
<gene>
    <name evidence="1" type="ORF">SCA03_08380</name>
</gene>
<dbReference type="EMBL" id="BJMM01000003">
    <property type="protein sequence ID" value="GEB48287.1"/>
    <property type="molecule type" value="Genomic_DNA"/>
</dbReference>
<comment type="caution">
    <text evidence="1">The sequence shown here is derived from an EMBL/GenBank/DDBJ whole genome shotgun (WGS) entry which is preliminary data.</text>
</comment>
<reference evidence="1 2" key="1">
    <citation type="submission" date="2019-06" db="EMBL/GenBank/DDBJ databases">
        <title>Whole genome shotgun sequence of Streptomyces cacaoi subsp. cacaoi NBRC 12748.</title>
        <authorList>
            <person name="Hosoyama A."/>
            <person name="Uohara A."/>
            <person name="Ohji S."/>
            <person name="Ichikawa N."/>
        </authorList>
    </citation>
    <scope>NUCLEOTIDE SEQUENCE [LARGE SCALE GENOMIC DNA]</scope>
    <source>
        <strain evidence="1 2">NBRC 12748</strain>
    </source>
</reference>
<accession>A0A4Y3QUB9</accession>
<protein>
    <submittedName>
        <fullName evidence="1">Uncharacterized protein</fullName>
    </submittedName>
</protein>
<name>A0A4Y3QUB9_STRCI</name>
<evidence type="ECO:0000313" key="2">
    <source>
        <dbReference type="Proteomes" id="UP000319210"/>
    </source>
</evidence>
<dbReference type="AlphaFoldDB" id="A0A4Y3QUB9"/>
<proteinExistence type="predicted"/>
<dbReference type="Proteomes" id="UP000319210">
    <property type="component" value="Unassembled WGS sequence"/>
</dbReference>
<evidence type="ECO:0000313" key="1">
    <source>
        <dbReference type="EMBL" id="GEB48287.1"/>
    </source>
</evidence>